<evidence type="ECO:0000256" key="11">
    <source>
        <dbReference type="ARBA" id="ARBA00023014"/>
    </source>
</evidence>
<evidence type="ECO:0000256" key="7">
    <source>
        <dbReference type="ARBA" id="ARBA00022691"/>
    </source>
</evidence>
<dbReference type="InterPro" id="IPR048641">
    <property type="entry name" value="RlmN_N"/>
</dbReference>
<evidence type="ECO:0000313" key="14">
    <source>
        <dbReference type="EMBL" id="MBC5787109.1"/>
    </source>
</evidence>
<accession>A0ABR7IPV6</accession>
<sequence length="326" mass="37411">MEQKGQPNFRTKQIFEWLHKRNVSDFGQMTNLSAQLREELSAEFYLNCLKIKKKLVSRIDDTVKYLYELQDGECVESVFMKYQYGNSICISTQVGCRMGCSFCASTKAGFVRCLTPSEMLEQVYRTEQDTGQKISNIVLMGIGEPLDNFENVMAFLELISHPSGRNLGQRHITLSTCGLVPRIYELADRKLQITLSISLHAPNNTMRSKTMPVNLKYPIEELLEACCYYIQQTNRRISFEYALIKGVNDREQDANELAARLKPLLCHVNLIPVNEIKERDYQASKKQNVIRFSRLLEQSGINVTVRRTLGQDINAACGQLRRDNRS</sequence>
<dbReference type="Pfam" id="PF04055">
    <property type="entry name" value="Radical_SAM"/>
    <property type="match status" value="1"/>
</dbReference>
<reference evidence="14 15" key="1">
    <citation type="submission" date="2020-08" db="EMBL/GenBank/DDBJ databases">
        <title>Genome public.</title>
        <authorList>
            <person name="Liu C."/>
            <person name="Sun Q."/>
        </authorList>
    </citation>
    <scope>NUCLEOTIDE SEQUENCE [LARGE SCALE GENOMIC DNA]</scope>
    <source>
        <strain evidence="14 15">NSJ-27</strain>
    </source>
</reference>
<comment type="caution">
    <text evidence="12">Lacks conserved residue(s) required for the propagation of feature annotation.</text>
</comment>
<evidence type="ECO:0000256" key="6">
    <source>
        <dbReference type="ARBA" id="ARBA00022679"/>
    </source>
</evidence>
<dbReference type="EC" id="2.1.1.192" evidence="12"/>
<evidence type="ECO:0000256" key="2">
    <source>
        <dbReference type="ARBA" id="ARBA00022485"/>
    </source>
</evidence>
<keyword evidence="15" id="KW-1185">Reference proteome</keyword>
<keyword evidence="10 12" id="KW-0408">Iron</keyword>
<comment type="catalytic activity">
    <reaction evidence="12">
        <text>adenosine(37) in tRNA + 2 reduced [2Fe-2S]-[ferredoxin] + 2 S-adenosyl-L-methionine = 2-methyladenosine(37) in tRNA + 5'-deoxyadenosine + L-methionine + 2 oxidized [2Fe-2S]-[ferredoxin] + S-adenosyl-L-homocysteine</text>
        <dbReference type="Rhea" id="RHEA:43332"/>
        <dbReference type="Rhea" id="RHEA-COMP:10000"/>
        <dbReference type="Rhea" id="RHEA-COMP:10001"/>
        <dbReference type="Rhea" id="RHEA-COMP:10162"/>
        <dbReference type="Rhea" id="RHEA-COMP:10485"/>
        <dbReference type="ChEBI" id="CHEBI:17319"/>
        <dbReference type="ChEBI" id="CHEBI:33737"/>
        <dbReference type="ChEBI" id="CHEBI:33738"/>
        <dbReference type="ChEBI" id="CHEBI:57844"/>
        <dbReference type="ChEBI" id="CHEBI:57856"/>
        <dbReference type="ChEBI" id="CHEBI:59789"/>
        <dbReference type="ChEBI" id="CHEBI:74411"/>
        <dbReference type="ChEBI" id="CHEBI:74497"/>
        <dbReference type="EC" id="2.1.1.192"/>
    </reaction>
</comment>
<keyword evidence="5 12" id="KW-0489">Methyltransferase</keyword>
<comment type="miscellaneous">
    <text evidence="12">Reaction proceeds by a ping-pong mechanism involving intermediate methylation of a conserved cysteine residue.</text>
</comment>
<dbReference type="InterPro" id="IPR027492">
    <property type="entry name" value="RNA_MTrfase_RlmN"/>
</dbReference>
<dbReference type="EMBL" id="JACOQK010000001">
    <property type="protein sequence ID" value="MBC5787109.1"/>
    <property type="molecule type" value="Genomic_DNA"/>
</dbReference>
<dbReference type="Proteomes" id="UP000649151">
    <property type="component" value="Unassembled WGS sequence"/>
</dbReference>
<evidence type="ECO:0000259" key="13">
    <source>
        <dbReference type="PROSITE" id="PS51918"/>
    </source>
</evidence>
<comment type="catalytic activity">
    <reaction evidence="12">
        <text>adenosine(2503) in 23S rRNA + 2 reduced [2Fe-2S]-[ferredoxin] + 2 S-adenosyl-L-methionine = 2-methyladenosine(2503) in 23S rRNA + 5'-deoxyadenosine + L-methionine + 2 oxidized [2Fe-2S]-[ferredoxin] + S-adenosyl-L-homocysteine</text>
        <dbReference type="Rhea" id="RHEA:42916"/>
        <dbReference type="Rhea" id="RHEA-COMP:10000"/>
        <dbReference type="Rhea" id="RHEA-COMP:10001"/>
        <dbReference type="Rhea" id="RHEA-COMP:10152"/>
        <dbReference type="Rhea" id="RHEA-COMP:10282"/>
        <dbReference type="ChEBI" id="CHEBI:17319"/>
        <dbReference type="ChEBI" id="CHEBI:33737"/>
        <dbReference type="ChEBI" id="CHEBI:33738"/>
        <dbReference type="ChEBI" id="CHEBI:57844"/>
        <dbReference type="ChEBI" id="CHEBI:57856"/>
        <dbReference type="ChEBI" id="CHEBI:59789"/>
        <dbReference type="ChEBI" id="CHEBI:74411"/>
        <dbReference type="ChEBI" id="CHEBI:74497"/>
        <dbReference type="EC" id="2.1.1.192"/>
    </reaction>
</comment>
<keyword evidence="4 12" id="KW-0698">rRNA processing</keyword>
<comment type="subcellular location">
    <subcellularLocation>
        <location evidence="1 12">Cytoplasm</location>
    </subcellularLocation>
</comment>
<proteinExistence type="inferred from homology"/>
<feature type="binding site" evidence="12">
    <location>
        <position position="274"/>
    </location>
    <ligand>
        <name>S-adenosyl-L-methionine</name>
        <dbReference type="ChEBI" id="CHEBI:59789"/>
    </ligand>
</feature>
<dbReference type="Gene3D" id="3.20.20.70">
    <property type="entry name" value="Aldolase class I"/>
    <property type="match status" value="1"/>
</dbReference>
<organism evidence="14 15">
    <name type="scientific">Clostridium facile</name>
    <dbReference type="NCBI Taxonomy" id="2763035"/>
    <lineage>
        <taxon>Bacteria</taxon>
        <taxon>Bacillati</taxon>
        <taxon>Bacillota</taxon>
        <taxon>Clostridia</taxon>
        <taxon>Eubacteriales</taxon>
        <taxon>Clostridiaceae</taxon>
        <taxon>Clostridium</taxon>
    </lineage>
</organism>
<dbReference type="SFLD" id="SFLDG01062">
    <property type="entry name" value="methyltransferase_(Class_A)"/>
    <property type="match status" value="1"/>
</dbReference>
<dbReference type="Gene3D" id="1.10.150.530">
    <property type="match status" value="1"/>
</dbReference>
<dbReference type="PANTHER" id="PTHR30544">
    <property type="entry name" value="23S RRNA METHYLTRANSFERASE"/>
    <property type="match status" value="1"/>
</dbReference>
<evidence type="ECO:0000256" key="12">
    <source>
        <dbReference type="HAMAP-Rule" id="MF_01849"/>
    </source>
</evidence>
<feature type="binding site" evidence="12">
    <location>
        <position position="100"/>
    </location>
    <ligand>
        <name>[4Fe-4S] cluster</name>
        <dbReference type="ChEBI" id="CHEBI:49883"/>
        <note>4Fe-4S-S-AdoMet</note>
    </ligand>
</feature>
<dbReference type="InterPro" id="IPR004383">
    <property type="entry name" value="rRNA_lsu_MTrfase_RlmN/Cfr"/>
</dbReference>
<evidence type="ECO:0000256" key="8">
    <source>
        <dbReference type="ARBA" id="ARBA00022694"/>
    </source>
</evidence>
<comment type="caution">
    <text evidence="14">The sequence shown here is derived from an EMBL/GenBank/DDBJ whole genome shotgun (WGS) entry which is preliminary data.</text>
</comment>
<evidence type="ECO:0000313" key="15">
    <source>
        <dbReference type="Proteomes" id="UP000649151"/>
    </source>
</evidence>
<keyword evidence="9 12" id="KW-0479">Metal-binding</keyword>
<feature type="binding site" evidence="12">
    <location>
        <position position="103"/>
    </location>
    <ligand>
        <name>[4Fe-4S] cluster</name>
        <dbReference type="ChEBI" id="CHEBI:49883"/>
        <note>4Fe-4S-S-AdoMet</note>
    </ligand>
</feature>
<dbReference type="PROSITE" id="PS51918">
    <property type="entry name" value="RADICAL_SAM"/>
    <property type="match status" value="1"/>
</dbReference>
<feature type="binding site" evidence="12">
    <location>
        <begin position="198"/>
        <end position="200"/>
    </location>
    <ligand>
        <name>S-adenosyl-L-methionine</name>
        <dbReference type="ChEBI" id="CHEBI:59789"/>
    </ligand>
</feature>
<evidence type="ECO:0000256" key="3">
    <source>
        <dbReference type="ARBA" id="ARBA00022490"/>
    </source>
</evidence>
<evidence type="ECO:0000256" key="9">
    <source>
        <dbReference type="ARBA" id="ARBA00022723"/>
    </source>
</evidence>
<dbReference type="CDD" id="cd01335">
    <property type="entry name" value="Radical_SAM"/>
    <property type="match status" value="1"/>
</dbReference>
<dbReference type="PIRSF" id="PIRSF006004">
    <property type="entry name" value="CHP00048"/>
    <property type="match status" value="1"/>
</dbReference>
<comment type="function">
    <text evidence="12">Specifically methylates position 2 of adenine 2503 in 23S rRNA and position 2 of adenine 37 in tRNAs.</text>
</comment>
<dbReference type="NCBIfam" id="TIGR00048">
    <property type="entry name" value="rRNA_mod_RlmN"/>
    <property type="match status" value="1"/>
</dbReference>
<dbReference type="PANTHER" id="PTHR30544:SF5">
    <property type="entry name" value="RADICAL SAM CORE DOMAIN-CONTAINING PROTEIN"/>
    <property type="match status" value="1"/>
</dbReference>
<feature type="active site" description="S-methylcysteine intermediate" evidence="12">
    <location>
        <position position="317"/>
    </location>
</feature>
<dbReference type="InterPro" id="IPR007197">
    <property type="entry name" value="rSAM"/>
</dbReference>
<dbReference type="InterPro" id="IPR040072">
    <property type="entry name" value="Methyltransferase_A"/>
</dbReference>
<keyword evidence="6 12" id="KW-0808">Transferase</keyword>
<dbReference type="HAMAP" id="MF_01849">
    <property type="entry name" value="RNA_methyltr_RlmN"/>
    <property type="match status" value="1"/>
</dbReference>
<gene>
    <name evidence="12 14" type="primary">rlmN</name>
    <name evidence="14" type="ORF">H8Z77_03600</name>
</gene>
<evidence type="ECO:0000256" key="10">
    <source>
        <dbReference type="ARBA" id="ARBA00023004"/>
    </source>
</evidence>
<protein>
    <recommendedName>
        <fullName evidence="12">Probable dual-specificity RNA methyltransferase RlmN</fullName>
        <ecNumber evidence="12">2.1.1.192</ecNumber>
    </recommendedName>
    <alternativeName>
        <fullName evidence="12">23S rRNA (adenine(2503)-C(2))-methyltransferase</fullName>
    </alternativeName>
    <alternativeName>
        <fullName evidence="12">23S rRNA m2A2503 methyltransferase</fullName>
    </alternativeName>
    <alternativeName>
        <fullName evidence="12">Ribosomal RNA large subunit methyltransferase N</fullName>
    </alternativeName>
    <alternativeName>
        <fullName evidence="12">tRNA (adenine(37)-C(2))-methyltransferase</fullName>
    </alternativeName>
    <alternativeName>
        <fullName evidence="12">tRNA m2A37 methyltransferase</fullName>
    </alternativeName>
</protein>
<keyword evidence="8 12" id="KW-0819">tRNA processing</keyword>
<dbReference type="SUPFAM" id="SSF102114">
    <property type="entry name" value="Radical SAM enzymes"/>
    <property type="match status" value="1"/>
</dbReference>
<keyword evidence="3 12" id="KW-0963">Cytoplasm</keyword>
<dbReference type="InterPro" id="IPR013785">
    <property type="entry name" value="Aldolase_TIM"/>
</dbReference>
<keyword evidence="2 12" id="KW-0004">4Fe-4S</keyword>
<feature type="binding site" evidence="12">
    <location>
        <position position="175"/>
    </location>
    <ligand>
        <name>S-adenosyl-L-methionine</name>
        <dbReference type="ChEBI" id="CHEBI:59789"/>
    </ligand>
</feature>
<keyword evidence="7 12" id="KW-0949">S-adenosyl-L-methionine</keyword>
<dbReference type="Pfam" id="PF21016">
    <property type="entry name" value="RlmN_N"/>
    <property type="match status" value="1"/>
</dbReference>
<evidence type="ECO:0000256" key="5">
    <source>
        <dbReference type="ARBA" id="ARBA00022603"/>
    </source>
</evidence>
<evidence type="ECO:0000256" key="4">
    <source>
        <dbReference type="ARBA" id="ARBA00022552"/>
    </source>
</evidence>
<feature type="active site" description="Proton acceptor" evidence="12">
    <location>
        <position position="76"/>
    </location>
</feature>
<dbReference type="SFLD" id="SFLDS00029">
    <property type="entry name" value="Radical_SAM"/>
    <property type="match status" value="1"/>
</dbReference>
<feature type="domain" description="Radical SAM core" evidence="13">
    <location>
        <begin position="82"/>
        <end position="312"/>
    </location>
</feature>
<dbReference type="SFLD" id="SFLDF00275">
    <property type="entry name" value="adenosine_C2_methyltransferase"/>
    <property type="match status" value="1"/>
</dbReference>
<keyword evidence="12" id="KW-1015">Disulfide bond</keyword>
<dbReference type="InterPro" id="IPR058240">
    <property type="entry name" value="rSAM_sf"/>
</dbReference>
<comment type="cofactor">
    <cofactor evidence="12">
        <name>[4Fe-4S] cluster</name>
        <dbReference type="ChEBI" id="CHEBI:49883"/>
    </cofactor>
    <text evidence="12">Binds 1 [4Fe-4S] cluster. The cluster is coordinated with 3 cysteines and an exchangeable S-adenosyl-L-methionine.</text>
</comment>
<name>A0ABR7IPV6_9CLOT</name>
<feature type="binding site" evidence="12">
    <location>
        <begin position="143"/>
        <end position="144"/>
    </location>
    <ligand>
        <name>S-adenosyl-L-methionine</name>
        <dbReference type="ChEBI" id="CHEBI:59789"/>
    </ligand>
</feature>
<comment type="similarity">
    <text evidence="12">Belongs to the radical SAM superfamily. RlmN family.</text>
</comment>
<keyword evidence="11 12" id="KW-0411">Iron-sulfur</keyword>
<feature type="binding site" evidence="12">
    <location>
        <position position="96"/>
    </location>
    <ligand>
        <name>[4Fe-4S] cluster</name>
        <dbReference type="ChEBI" id="CHEBI:49883"/>
        <note>4Fe-4S-S-AdoMet</note>
    </ligand>
</feature>
<evidence type="ECO:0000256" key="1">
    <source>
        <dbReference type="ARBA" id="ARBA00004496"/>
    </source>
</evidence>